<gene>
    <name evidence="7" type="ORF">HPB52_013523</name>
</gene>
<evidence type="ECO:0000313" key="8">
    <source>
        <dbReference type="Proteomes" id="UP000821837"/>
    </source>
</evidence>
<dbReference type="InterPro" id="IPR050098">
    <property type="entry name" value="TFPI/VKTCI-like"/>
</dbReference>
<dbReference type="GO" id="GO:0004867">
    <property type="term" value="F:serine-type endopeptidase inhibitor activity"/>
    <property type="evidence" value="ECO:0007669"/>
    <property type="project" value="UniProtKB-KW"/>
</dbReference>
<dbReference type="Pfam" id="PF00014">
    <property type="entry name" value="Kunitz_BPTI"/>
    <property type="match status" value="3"/>
</dbReference>
<dbReference type="PROSITE" id="PS50279">
    <property type="entry name" value="BPTI_KUNITZ_2"/>
    <property type="match status" value="2"/>
</dbReference>
<dbReference type="InterPro" id="IPR036880">
    <property type="entry name" value="Kunitz_BPTI_sf"/>
</dbReference>
<accession>A0A9D4PH58</accession>
<evidence type="ECO:0000256" key="4">
    <source>
        <dbReference type="SAM" id="MobiDB-lite"/>
    </source>
</evidence>
<keyword evidence="5" id="KW-0472">Membrane</keyword>
<dbReference type="Gene3D" id="4.10.410.10">
    <property type="entry name" value="Pancreatic trypsin inhibitor Kunitz domain"/>
    <property type="match status" value="3"/>
</dbReference>
<keyword evidence="1" id="KW-0646">Protease inhibitor</keyword>
<keyword evidence="3" id="KW-1015">Disulfide bond</keyword>
<comment type="caution">
    <text evidence="7">The sequence shown here is derived from an EMBL/GenBank/DDBJ whole genome shotgun (WGS) entry which is preliminary data.</text>
</comment>
<organism evidence="7 8">
    <name type="scientific">Rhipicephalus sanguineus</name>
    <name type="common">Brown dog tick</name>
    <name type="synonym">Ixodes sanguineus</name>
    <dbReference type="NCBI Taxonomy" id="34632"/>
    <lineage>
        <taxon>Eukaryota</taxon>
        <taxon>Metazoa</taxon>
        <taxon>Ecdysozoa</taxon>
        <taxon>Arthropoda</taxon>
        <taxon>Chelicerata</taxon>
        <taxon>Arachnida</taxon>
        <taxon>Acari</taxon>
        <taxon>Parasitiformes</taxon>
        <taxon>Ixodida</taxon>
        <taxon>Ixodoidea</taxon>
        <taxon>Ixodidae</taxon>
        <taxon>Rhipicephalinae</taxon>
        <taxon>Rhipicephalus</taxon>
        <taxon>Rhipicephalus</taxon>
    </lineage>
</organism>
<dbReference type="AlphaFoldDB" id="A0A9D4PH58"/>
<dbReference type="GO" id="GO:0005615">
    <property type="term" value="C:extracellular space"/>
    <property type="evidence" value="ECO:0007669"/>
    <property type="project" value="TreeGrafter"/>
</dbReference>
<feature type="compositionally biased region" description="Polar residues" evidence="4">
    <location>
        <begin position="94"/>
        <end position="103"/>
    </location>
</feature>
<keyword evidence="5" id="KW-1133">Transmembrane helix</keyword>
<evidence type="ECO:0000313" key="7">
    <source>
        <dbReference type="EMBL" id="KAH7939530.1"/>
    </source>
</evidence>
<protein>
    <recommendedName>
        <fullName evidence="6">BPTI/Kunitz inhibitor domain-containing protein</fullName>
    </recommendedName>
</protein>
<evidence type="ECO:0000259" key="6">
    <source>
        <dbReference type="PROSITE" id="PS50279"/>
    </source>
</evidence>
<feature type="domain" description="BPTI/Kunitz inhibitor" evidence="6">
    <location>
        <begin position="132"/>
        <end position="176"/>
    </location>
</feature>
<proteinExistence type="predicted"/>
<dbReference type="EMBL" id="JABSTV010001254">
    <property type="protein sequence ID" value="KAH7939530.1"/>
    <property type="molecule type" value="Genomic_DNA"/>
</dbReference>
<evidence type="ECO:0000256" key="2">
    <source>
        <dbReference type="ARBA" id="ARBA00022900"/>
    </source>
</evidence>
<feature type="domain" description="BPTI/Kunitz inhibitor" evidence="6">
    <location>
        <begin position="28"/>
        <end position="82"/>
    </location>
</feature>
<keyword evidence="5" id="KW-0812">Transmembrane</keyword>
<evidence type="ECO:0000256" key="3">
    <source>
        <dbReference type="ARBA" id="ARBA00023157"/>
    </source>
</evidence>
<reference evidence="7" key="1">
    <citation type="journal article" date="2020" name="Cell">
        <title>Large-Scale Comparative Analyses of Tick Genomes Elucidate Their Genetic Diversity and Vector Capacities.</title>
        <authorList>
            <consortium name="Tick Genome and Microbiome Consortium (TIGMIC)"/>
            <person name="Jia N."/>
            <person name="Wang J."/>
            <person name="Shi W."/>
            <person name="Du L."/>
            <person name="Sun Y."/>
            <person name="Zhan W."/>
            <person name="Jiang J.F."/>
            <person name="Wang Q."/>
            <person name="Zhang B."/>
            <person name="Ji P."/>
            <person name="Bell-Sakyi L."/>
            <person name="Cui X.M."/>
            <person name="Yuan T.T."/>
            <person name="Jiang B.G."/>
            <person name="Yang W.F."/>
            <person name="Lam T.T."/>
            <person name="Chang Q.C."/>
            <person name="Ding S.J."/>
            <person name="Wang X.J."/>
            <person name="Zhu J.G."/>
            <person name="Ruan X.D."/>
            <person name="Zhao L."/>
            <person name="Wei J.T."/>
            <person name="Ye R.Z."/>
            <person name="Que T.C."/>
            <person name="Du C.H."/>
            <person name="Zhou Y.H."/>
            <person name="Cheng J.X."/>
            <person name="Dai P.F."/>
            <person name="Guo W.B."/>
            <person name="Han X.H."/>
            <person name="Huang E.J."/>
            <person name="Li L.F."/>
            <person name="Wei W."/>
            <person name="Gao Y.C."/>
            <person name="Liu J.Z."/>
            <person name="Shao H.Z."/>
            <person name="Wang X."/>
            <person name="Wang C.C."/>
            <person name="Yang T.C."/>
            <person name="Huo Q.B."/>
            <person name="Li W."/>
            <person name="Chen H.Y."/>
            <person name="Chen S.E."/>
            <person name="Zhou L.G."/>
            <person name="Ni X.B."/>
            <person name="Tian J.H."/>
            <person name="Sheng Y."/>
            <person name="Liu T."/>
            <person name="Pan Y.S."/>
            <person name="Xia L.Y."/>
            <person name="Li J."/>
            <person name="Zhao F."/>
            <person name="Cao W.C."/>
        </authorList>
    </citation>
    <scope>NUCLEOTIDE SEQUENCE</scope>
    <source>
        <strain evidence="7">Rsan-2018</strain>
    </source>
</reference>
<keyword evidence="2" id="KW-0722">Serine protease inhibitor</keyword>
<feature type="region of interest" description="Disordered" evidence="4">
    <location>
        <begin position="94"/>
        <end position="123"/>
    </location>
</feature>
<dbReference type="SMART" id="SM00131">
    <property type="entry name" value="KU"/>
    <property type="match status" value="2"/>
</dbReference>
<feature type="compositionally biased region" description="Low complexity" evidence="4">
    <location>
        <begin position="108"/>
        <end position="119"/>
    </location>
</feature>
<feature type="transmembrane region" description="Helical" evidence="5">
    <location>
        <begin position="6"/>
        <end position="25"/>
    </location>
</feature>
<dbReference type="Proteomes" id="UP000821837">
    <property type="component" value="Chromosome 8"/>
</dbReference>
<name>A0A9D4PH58_RHISA</name>
<keyword evidence="8" id="KW-1185">Reference proteome</keyword>
<evidence type="ECO:0000256" key="1">
    <source>
        <dbReference type="ARBA" id="ARBA00022690"/>
    </source>
</evidence>
<dbReference type="InterPro" id="IPR002223">
    <property type="entry name" value="Kunitz_BPTI"/>
</dbReference>
<reference evidence="7" key="2">
    <citation type="submission" date="2021-09" db="EMBL/GenBank/DDBJ databases">
        <authorList>
            <person name="Jia N."/>
            <person name="Wang J."/>
            <person name="Shi W."/>
            <person name="Du L."/>
            <person name="Sun Y."/>
            <person name="Zhan W."/>
            <person name="Jiang J."/>
            <person name="Wang Q."/>
            <person name="Zhang B."/>
            <person name="Ji P."/>
            <person name="Sakyi L.B."/>
            <person name="Cui X."/>
            <person name="Yuan T."/>
            <person name="Jiang B."/>
            <person name="Yang W."/>
            <person name="Lam T.T.-Y."/>
            <person name="Chang Q."/>
            <person name="Ding S."/>
            <person name="Wang X."/>
            <person name="Zhu J."/>
            <person name="Ruan X."/>
            <person name="Zhao L."/>
            <person name="Wei J."/>
            <person name="Que T."/>
            <person name="Du C."/>
            <person name="Cheng J."/>
            <person name="Dai P."/>
            <person name="Han X."/>
            <person name="Huang E."/>
            <person name="Gao Y."/>
            <person name="Liu J."/>
            <person name="Shao H."/>
            <person name="Ye R."/>
            <person name="Li L."/>
            <person name="Wei W."/>
            <person name="Wang X."/>
            <person name="Wang C."/>
            <person name="Huo Q."/>
            <person name="Li W."/>
            <person name="Guo W."/>
            <person name="Chen H."/>
            <person name="Chen S."/>
            <person name="Zhou L."/>
            <person name="Zhou L."/>
            <person name="Ni X."/>
            <person name="Tian J."/>
            <person name="Zhou Y."/>
            <person name="Sheng Y."/>
            <person name="Liu T."/>
            <person name="Pan Y."/>
            <person name="Xia L."/>
            <person name="Li J."/>
            <person name="Zhao F."/>
            <person name="Cao W."/>
        </authorList>
    </citation>
    <scope>NUCLEOTIDE SEQUENCE</scope>
    <source>
        <strain evidence="7">Rsan-2018</strain>
        <tissue evidence="7">Larvae</tissue>
    </source>
</reference>
<sequence>MEVFTYGLPLVLFIIVVIISYIFIASPCDDAPQWRECVPTLAVSLYYYDHNRSDCFEKDMLPKGCLNDSNGFADLQQCQQTCTIPHETNAENLWSSEPVSSLQKNRPDPNNNPSPSNKLPPKRCRTVTLDKCDANSLKPSVVYNPVADTCSSWQYSKGCYRNKNIFFTLDECQAGCSRTSSAKLPNADDCVSPDVGEACDDRLLQMQFFFNPLRSSCENLTDLCLAGRNRFLSYQECTEACMGRDDSRARRRHQASSHRDSR</sequence>
<dbReference type="PANTHER" id="PTHR10083">
    <property type="entry name" value="KUNITZ-TYPE PROTEASE INHIBITOR-RELATED"/>
    <property type="match status" value="1"/>
</dbReference>
<dbReference type="SUPFAM" id="SSF57362">
    <property type="entry name" value="BPTI-like"/>
    <property type="match status" value="3"/>
</dbReference>
<dbReference type="PANTHER" id="PTHR10083:SF328">
    <property type="entry name" value="TISSUE FACTOR PATHWAY INHIBITOR"/>
    <property type="match status" value="1"/>
</dbReference>
<evidence type="ECO:0000256" key="5">
    <source>
        <dbReference type="SAM" id="Phobius"/>
    </source>
</evidence>